<evidence type="ECO:0000313" key="2">
    <source>
        <dbReference type="EMBL" id="EFA01729.1"/>
    </source>
</evidence>
<organism evidence="2 3">
    <name type="scientific">Tribolium castaneum</name>
    <name type="common">Red flour beetle</name>
    <dbReference type="NCBI Taxonomy" id="7070"/>
    <lineage>
        <taxon>Eukaryota</taxon>
        <taxon>Metazoa</taxon>
        <taxon>Ecdysozoa</taxon>
        <taxon>Arthropoda</taxon>
        <taxon>Hexapoda</taxon>
        <taxon>Insecta</taxon>
        <taxon>Pterygota</taxon>
        <taxon>Neoptera</taxon>
        <taxon>Endopterygota</taxon>
        <taxon>Coleoptera</taxon>
        <taxon>Polyphaga</taxon>
        <taxon>Cucujiformia</taxon>
        <taxon>Tenebrionidae</taxon>
        <taxon>Tenebrionidae incertae sedis</taxon>
        <taxon>Tribolium</taxon>
    </lineage>
</organism>
<proteinExistence type="predicted"/>
<evidence type="ECO:0000313" key="3">
    <source>
        <dbReference type="Proteomes" id="UP000007266"/>
    </source>
</evidence>
<keyword evidence="1" id="KW-0732">Signal</keyword>
<gene>
    <name evidence="2" type="primary">GLEAN_07309</name>
    <name evidence="2" type="ORF">TcasGA2_TC007309</name>
</gene>
<accession>D2A0A5</accession>
<dbReference type="EMBL" id="KQ971338">
    <property type="protein sequence ID" value="EFA01729.1"/>
    <property type="molecule type" value="Genomic_DNA"/>
</dbReference>
<evidence type="ECO:0000256" key="1">
    <source>
        <dbReference type="SAM" id="SignalP"/>
    </source>
</evidence>
<reference evidence="2 3" key="1">
    <citation type="journal article" date="2008" name="Nature">
        <title>The genome of the model beetle and pest Tribolium castaneum.</title>
        <authorList>
            <consortium name="Tribolium Genome Sequencing Consortium"/>
            <person name="Richards S."/>
            <person name="Gibbs R.A."/>
            <person name="Weinstock G.M."/>
            <person name="Brown S.J."/>
            <person name="Denell R."/>
            <person name="Beeman R.W."/>
            <person name="Gibbs R."/>
            <person name="Beeman R.W."/>
            <person name="Brown S.J."/>
            <person name="Bucher G."/>
            <person name="Friedrich M."/>
            <person name="Grimmelikhuijzen C.J."/>
            <person name="Klingler M."/>
            <person name="Lorenzen M."/>
            <person name="Richards S."/>
            <person name="Roth S."/>
            <person name="Schroder R."/>
            <person name="Tautz D."/>
            <person name="Zdobnov E.M."/>
            <person name="Muzny D."/>
            <person name="Gibbs R.A."/>
            <person name="Weinstock G.M."/>
            <person name="Attaway T."/>
            <person name="Bell S."/>
            <person name="Buhay C.J."/>
            <person name="Chandrabose M.N."/>
            <person name="Chavez D."/>
            <person name="Clerk-Blankenburg K.P."/>
            <person name="Cree A."/>
            <person name="Dao M."/>
            <person name="Davis C."/>
            <person name="Chacko J."/>
            <person name="Dinh H."/>
            <person name="Dugan-Rocha S."/>
            <person name="Fowler G."/>
            <person name="Garner T.T."/>
            <person name="Garnes J."/>
            <person name="Gnirke A."/>
            <person name="Hawes A."/>
            <person name="Hernandez J."/>
            <person name="Hines S."/>
            <person name="Holder M."/>
            <person name="Hume J."/>
            <person name="Jhangiani S.N."/>
            <person name="Joshi V."/>
            <person name="Khan Z.M."/>
            <person name="Jackson L."/>
            <person name="Kovar C."/>
            <person name="Kowis A."/>
            <person name="Lee S."/>
            <person name="Lewis L.R."/>
            <person name="Margolis J."/>
            <person name="Morgan M."/>
            <person name="Nazareth L.V."/>
            <person name="Nguyen N."/>
            <person name="Okwuonu G."/>
            <person name="Parker D."/>
            <person name="Richards S."/>
            <person name="Ruiz S.J."/>
            <person name="Santibanez J."/>
            <person name="Savard J."/>
            <person name="Scherer S.E."/>
            <person name="Schneider B."/>
            <person name="Sodergren E."/>
            <person name="Tautz D."/>
            <person name="Vattahil S."/>
            <person name="Villasana D."/>
            <person name="White C.S."/>
            <person name="Wright R."/>
            <person name="Park Y."/>
            <person name="Beeman R.W."/>
            <person name="Lord J."/>
            <person name="Oppert B."/>
            <person name="Lorenzen M."/>
            <person name="Brown S."/>
            <person name="Wang L."/>
            <person name="Savard J."/>
            <person name="Tautz D."/>
            <person name="Richards S."/>
            <person name="Weinstock G."/>
            <person name="Gibbs R.A."/>
            <person name="Liu Y."/>
            <person name="Worley K."/>
            <person name="Weinstock G."/>
            <person name="Elsik C.G."/>
            <person name="Reese J.T."/>
            <person name="Elhaik E."/>
            <person name="Landan G."/>
            <person name="Graur D."/>
            <person name="Arensburger P."/>
            <person name="Atkinson P."/>
            <person name="Beeman R.W."/>
            <person name="Beidler J."/>
            <person name="Brown S.J."/>
            <person name="Demuth J.P."/>
            <person name="Drury D.W."/>
            <person name="Du Y.Z."/>
            <person name="Fujiwara H."/>
            <person name="Lorenzen M."/>
            <person name="Maselli V."/>
            <person name="Osanai M."/>
            <person name="Park Y."/>
            <person name="Robertson H.M."/>
            <person name="Tu Z."/>
            <person name="Wang J.J."/>
            <person name="Wang S."/>
            <person name="Richards S."/>
            <person name="Song H."/>
            <person name="Zhang L."/>
            <person name="Sodergren E."/>
            <person name="Werner D."/>
            <person name="Stanke M."/>
            <person name="Morgenstern B."/>
            <person name="Solovyev V."/>
            <person name="Kosarev P."/>
            <person name="Brown G."/>
            <person name="Chen H.C."/>
            <person name="Ermolaeva O."/>
            <person name="Hlavina W."/>
            <person name="Kapustin Y."/>
            <person name="Kiryutin B."/>
            <person name="Kitts P."/>
            <person name="Maglott D."/>
            <person name="Pruitt K."/>
            <person name="Sapojnikov V."/>
            <person name="Souvorov A."/>
            <person name="Mackey A.J."/>
            <person name="Waterhouse R.M."/>
            <person name="Wyder S."/>
            <person name="Zdobnov E.M."/>
            <person name="Zdobnov E.M."/>
            <person name="Wyder S."/>
            <person name="Kriventseva E.V."/>
            <person name="Kadowaki T."/>
            <person name="Bork P."/>
            <person name="Aranda M."/>
            <person name="Bao R."/>
            <person name="Beermann A."/>
            <person name="Berns N."/>
            <person name="Bolognesi R."/>
            <person name="Bonneton F."/>
            <person name="Bopp D."/>
            <person name="Brown S.J."/>
            <person name="Bucher G."/>
            <person name="Butts T."/>
            <person name="Chaumot A."/>
            <person name="Denell R.E."/>
            <person name="Ferrier D.E."/>
            <person name="Friedrich M."/>
            <person name="Gordon C.M."/>
            <person name="Jindra M."/>
            <person name="Klingler M."/>
            <person name="Lan Q."/>
            <person name="Lattorff H.M."/>
            <person name="Laudet V."/>
            <person name="von Levetsow C."/>
            <person name="Liu Z."/>
            <person name="Lutz R."/>
            <person name="Lynch J.A."/>
            <person name="da Fonseca R.N."/>
            <person name="Posnien N."/>
            <person name="Reuter R."/>
            <person name="Roth S."/>
            <person name="Savard J."/>
            <person name="Schinko J.B."/>
            <person name="Schmitt C."/>
            <person name="Schoppmeier M."/>
            <person name="Schroder R."/>
            <person name="Shippy T.D."/>
            <person name="Simonnet F."/>
            <person name="Marques-Souza H."/>
            <person name="Tautz D."/>
            <person name="Tomoyasu Y."/>
            <person name="Trauner J."/>
            <person name="Van der Zee M."/>
            <person name="Vervoort M."/>
            <person name="Wittkopp N."/>
            <person name="Wimmer E.A."/>
            <person name="Yang X."/>
            <person name="Jones A.K."/>
            <person name="Sattelle D.B."/>
            <person name="Ebert P.R."/>
            <person name="Nelson D."/>
            <person name="Scott J.G."/>
            <person name="Beeman R.W."/>
            <person name="Muthukrishnan S."/>
            <person name="Kramer K.J."/>
            <person name="Arakane Y."/>
            <person name="Beeman R.W."/>
            <person name="Zhu Q."/>
            <person name="Hogenkamp D."/>
            <person name="Dixit R."/>
            <person name="Oppert B."/>
            <person name="Jiang H."/>
            <person name="Zou Z."/>
            <person name="Marshall J."/>
            <person name="Elpidina E."/>
            <person name="Vinokurov K."/>
            <person name="Oppert C."/>
            <person name="Zou Z."/>
            <person name="Evans J."/>
            <person name="Lu Z."/>
            <person name="Zhao P."/>
            <person name="Sumathipala N."/>
            <person name="Altincicek B."/>
            <person name="Vilcinskas A."/>
            <person name="Williams M."/>
            <person name="Hultmark D."/>
            <person name="Hetru C."/>
            <person name="Jiang H."/>
            <person name="Grimmelikhuijzen C.J."/>
            <person name="Hauser F."/>
            <person name="Cazzamali G."/>
            <person name="Williamson M."/>
            <person name="Park Y."/>
            <person name="Li B."/>
            <person name="Tanaka Y."/>
            <person name="Predel R."/>
            <person name="Neupert S."/>
            <person name="Schachtner J."/>
            <person name="Verleyen P."/>
            <person name="Raible F."/>
            <person name="Bork P."/>
            <person name="Friedrich M."/>
            <person name="Walden K.K."/>
            <person name="Robertson H.M."/>
            <person name="Angeli S."/>
            <person name="Foret S."/>
            <person name="Bucher G."/>
            <person name="Schuetz S."/>
            <person name="Maleszka R."/>
            <person name="Wimmer E.A."/>
            <person name="Beeman R.W."/>
            <person name="Lorenzen M."/>
            <person name="Tomoyasu Y."/>
            <person name="Miller S.C."/>
            <person name="Grossmann D."/>
            <person name="Bucher G."/>
        </authorList>
    </citation>
    <scope>NUCLEOTIDE SEQUENCE [LARGE SCALE GENOMIC DNA]</scope>
    <source>
        <strain evidence="2 3">Georgia GA2</strain>
    </source>
</reference>
<dbReference type="HOGENOM" id="CLU_928519_0_0_1"/>
<sequence length="300" mass="34365">MSSSESMSELPLLLLLGWTMRQSPVDDATAAVATIEPLFEIRFTFSCLHCFILTLRRRLLLRANYLIGFTLNMRLDCDNELGKCVRNALLRPNQLEELADNRQIKKIDARMVLRIIVSKRLKAKIRQEKFTGKLFIWGFFRVLLFPGFKSLNPYTNRVLTMLAISKVAEHFVKGFTLNPKKYLKDNSRKMLGIRSRITPTIFQPKPCIRKINFESSSFVETVKVGGKIGQKLTGCLFNSNTSKRSIRAFNSAIKYDDILRTSGKFPRAKRPINNVEYSGASDGPLLEISAWHVVEKQKRL</sequence>
<protein>
    <submittedName>
        <fullName evidence="2">Uncharacterized protein</fullName>
    </submittedName>
</protein>
<dbReference type="InParanoid" id="D2A0A5"/>
<feature type="signal peptide" evidence="1">
    <location>
        <begin position="1"/>
        <end position="21"/>
    </location>
</feature>
<feature type="chain" id="PRO_5003028657" evidence="1">
    <location>
        <begin position="22"/>
        <end position="300"/>
    </location>
</feature>
<name>D2A0A5_TRICA</name>
<dbReference type="AlphaFoldDB" id="D2A0A5"/>
<dbReference type="Proteomes" id="UP000007266">
    <property type="component" value="Linkage group 4"/>
</dbReference>
<reference evidence="2 3" key="2">
    <citation type="journal article" date="2010" name="Nucleic Acids Res.">
        <title>BeetleBase in 2010: revisions to provide comprehensive genomic information for Tribolium castaneum.</title>
        <authorList>
            <person name="Kim H.S."/>
            <person name="Murphy T."/>
            <person name="Xia J."/>
            <person name="Caragea D."/>
            <person name="Park Y."/>
            <person name="Beeman R.W."/>
            <person name="Lorenzen M.D."/>
            <person name="Butcher S."/>
            <person name="Manak J.R."/>
            <person name="Brown S.J."/>
        </authorList>
    </citation>
    <scope>GENOME REANNOTATION</scope>
    <source>
        <strain evidence="2 3">Georgia GA2</strain>
    </source>
</reference>
<keyword evidence="3" id="KW-1185">Reference proteome</keyword>